<protein>
    <submittedName>
        <fullName evidence="1">Uncharacterized protein</fullName>
    </submittedName>
</protein>
<comment type="caution">
    <text evidence="1">The sequence shown here is derived from an EMBL/GenBank/DDBJ whole genome shotgun (WGS) entry which is preliminary data.</text>
</comment>
<evidence type="ECO:0000313" key="2">
    <source>
        <dbReference type="Proteomes" id="UP001431783"/>
    </source>
</evidence>
<dbReference type="AlphaFoldDB" id="A0AAW1U2F0"/>
<proteinExistence type="predicted"/>
<evidence type="ECO:0000313" key="1">
    <source>
        <dbReference type="EMBL" id="KAK9877069.1"/>
    </source>
</evidence>
<sequence length="100" mass="11075">MSGLHNIEATSPSRIYLQAIGDRSIDVIMATYCGKRVNITDFLPPKTKNKRSSQIKSDVIKHILKNGKLQLSRRSPEILNPLFGSNVYGEVPLDRLAPAA</sequence>
<dbReference type="EMBL" id="JARQZJ010000039">
    <property type="protein sequence ID" value="KAK9877069.1"/>
    <property type="molecule type" value="Genomic_DNA"/>
</dbReference>
<gene>
    <name evidence="1" type="ORF">WA026_016095</name>
</gene>
<accession>A0AAW1U2F0</accession>
<dbReference type="Proteomes" id="UP001431783">
    <property type="component" value="Unassembled WGS sequence"/>
</dbReference>
<organism evidence="1 2">
    <name type="scientific">Henosepilachna vigintioctopunctata</name>
    <dbReference type="NCBI Taxonomy" id="420089"/>
    <lineage>
        <taxon>Eukaryota</taxon>
        <taxon>Metazoa</taxon>
        <taxon>Ecdysozoa</taxon>
        <taxon>Arthropoda</taxon>
        <taxon>Hexapoda</taxon>
        <taxon>Insecta</taxon>
        <taxon>Pterygota</taxon>
        <taxon>Neoptera</taxon>
        <taxon>Endopterygota</taxon>
        <taxon>Coleoptera</taxon>
        <taxon>Polyphaga</taxon>
        <taxon>Cucujiformia</taxon>
        <taxon>Coccinelloidea</taxon>
        <taxon>Coccinellidae</taxon>
        <taxon>Epilachninae</taxon>
        <taxon>Epilachnini</taxon>
        <taxon>Henosepilachna</taxon>
    </lineage>
</organism>
<keyword evidence="2" id="KW-1185">Reference proteome</keyword>
<reference evidence="1 2" key="1">
    <citation type="submission" date="2023-03" db="EMBL/GenBank/DDBJ databases">
        <title>Genome insight into feeding habits of ladybird beetles.</title>
        <authorList>
            <person name="Li H.-S."/>
            <person name="Huang Y.-H."/>
            <person name="Pang H."/>
        </authorList>
    </citation>
    <scope>NUCLEOTIDE SEQUENCE [LARGE SCALE GENOMIC DNA]</scope>
    <source>
        <strain evidence="1">SYSU_2023b</strain>
        <tissue evidence="1">Whole body</tissue>
    </source>
</reference>
<name>A0AAW1U2F0_9CUCU</name>